<proteinExistence type="predicted"/>
<dbReference type="EMBL" id="REGN01001547">
    <property type="protein sequence ID" value="RNA33966.1"/>
    <property type="molecule type" value="Genomic_DNA"/>
</dbReference>
<dbReference type="Proteomes" id="UP000276133">
    <property type="component" value="Unassembled WGS sequence"/>
</dbReference>
<reference evidence="1 2" key="1">
    <citation type="journal article" date="2018" name="Sci. Rep.">
        <title>Genomic signatures of local adaptation to the degree of environmental predictability in rotifers.</title>
        <authorList>
            <person name="Franch-Gras L."/>
            <person name="Hahn C."/>
            <person name="Garcia-Roger E.M."/>
            <person name="Carmona M.J."/>
            <person name="Serra M."/>
            <person name="Gomez A."/>
        </authorList>
    </citation>
    <scope>NUCLEOTIDE SEQUENCE [LARGE SCALE GENOMIC DNA]</scope>
    <source>
        <strain evidence="1">HYR1</strain>
    </source>
</reference>
<sequence length="63" mass="7381">MHFKNILFFDHFPGRKIGNKLIYCGNSLHSIYSLTEQNVIILETFHSTPSTRNYVIMPKQILI</sequence>
<protein>
    <submittedName>
        <fullName evidence="1">Uncharacterized protein</fullName>
    </submittedName>
</protein>
<dbReference type="AlphaFoldDB" id="A0A3M7SDV9"/>
<evidence type="ECO:0000313" key="2">
    <source>
        <dbReference type="Proteomes" id="UP000276133"/>
    </source>
</evidence>
<evidence type="ECO:0000313" key="1">
    <source>
        <dbReference type="EMBL" id="RNA33966.1"/>
    </source>
</evidence>
<accession>A0A3M7SDV9</accession>
<organism evidence="1 2">
    <name type="scientific">Brachionus plicatilis</name>
    <name type="common">Marine rotifer</name>
    <name type="synonym">Brachionus muelleri</name>
    <dbReference type="NCBI Taxonomy" id="10195"/>
    <lineage>
        <taxon>Eukaryota</taxon>
        <taxon>Metazoa</taxon>
        <taxon>Spiralia</taxon>
        <taxon>Gnathifera</taxon>
        <taxon>Rotifera</taxon>
        <taxon>Eurotatoria</taxon>
        <taxon>Monogononta</taxon>
        <taxon>Pseudotrocha</taxon>
        <taxon>Ploima</taxon>
        <taxon>Brachionidae</taxon>
        <taxon>Brachionus</taxon>
    </lineage>
</organism>
<gene>
    <name evidence="1" type="ORF">BpHYR1_035150</name>
</gene>
<name>A0A3M7SDV9_BRAPC</name>
<comment type="caution">
    <text evidence="1">The sequence shown here is derived from an EMBL/GenBank/DDBJ whole genome shotgun (WGS) entry which is preliminary data.</text>
</comment>
<keyword evidence="2" id="KW-1185">Reference proteome</keyword>